<feature type="region of interest" description="Disordered" evidence="1">
    <location>
        <begin position="1085"/>
        <end position="1188"/>
    </location>
</feature>
<feature type="compositionally biased region" description="Polar residues" evidence="1">
    <location>
        <begin position="848"/>
        <end position="861"/>
    </location>
</feature>
<feature type="region of interest" description="Disordered" evidence="1">
    <location>
        <begin position="538"/>
        <end position="558"/>
    </location>
</feature>
<sequence length="1393" mass="149689">MKPDQGDFGNSPTHRGAYLKRIRDLDSSMPTTDHELRTDVRPSLLFSKSMPKECTGRIDPIGQKYFTTAINSLQSKTGLNRENGSGWRQESGSCNVDGFLHKDSIREGHSRKDGEADWTAGQVNDDVAGTKRISEASMYVKHAGEADEGHHNREIFLKSRKALEKAAACLSGVISVGNDPSTSAGTDAGKADSCREGSPEAVESGTTWSSARFKISGFSGTDHFQGSQTSRKDITGIRSLQTYDSNAENDLLSQIMDMKSGEGEGEQGLSQVQSTGCCWPMPVGLLDNDRCRGGKTSREVMLGSRGSEGDRENNQLFSSGFDLKKGVEKAEHLVSELRKVLSLSSASKSIKEKTEQATPHVLHAACKSSNAVVFADKGLSEGSQVPRDTVARIQSTDEGDAESTRSFSGSSWKDFGAKTKWGLNQARSTGANCRTSAMIAGDDHLPGTRTLREVMSGRQRTLGNKDDHHLSLDSELKGGRKTVEEGLSQAQALVRRPHTVATCPGVSPRQGSQKLGEVPSASYSTSLRWMADAAKCRSLSRPSSVEKEGGKGEQAPYQLPRGAQNHLMAGTLADDDRSQGNGISTGIMSEGICEIDTLRSQLGKMDIAGPLCSSASSDLRKVGEKADQGLSQGQTVADRYLVFGLRKGQKTVPDSYPGGARKAHMDEGLPKAFPPSAGSGGEELISVEQGTANHLSSGTTCGNRFSASYGTGDYSANPYLSSRTSGNGRSSCEITATYRVVDTCWSSKENEKENFHAIVDRYRVLMSKWEHLEREGRAERPEPRADTSEPASYANPILRSDKNDTQQVTHPSTIPAQRRSTRESSVQSTPVRMGDWHSTAFFKKPENATRTAHSTTGSPSGDSKFGLKLRPPISSASSEIRCDAVSSFSSFLGRFLRLSEDLTRGPAQTLSVGNVKNKAEQNTTSTCMSAGTFDKVKDGGKVSSRTKDDSWSVAFQGAGENGDNLTRARGIVGKGAEADNSNKNWGLISCLMAPRVGRRAVNQSDDHDLYHRKVQRFTDKSPPQGEVTQQQMVGKPDAGLAGGNWEVEGPGIPQSLISNRMEVIVSAASLLAKTLTELQDECKRASKEKASTEGRIDASSDSGVRSRINCLSMDHQRQAGLGDSTRPRTYDERPSERAKGTGRGESFQKEDASSLLDTSSDCRKDWTARNDDCHHRPALSPHVPRDRSMGNYLSYSNGLESYASFSEERNEDLHVRKVGERCIGSQDNNTGNTSSSVARLNPPSDARTESTGVHIPPKVAQRDFAVNSVQAVYNTRDCTRRGGGGGGGESGVKGEGGGGSGVRAGGGKGRSGDRGGESEGHEGAGGRSGGGTAPGRKSTMTDSREKRSGDNQEELLLPNDQPLITAKRVIDEQVASIVELMEQLQKVTCRCVP</sequence>
<feature type="compositionally biased region" description="Gly residues" evidence="1">
    <location>
        <begin position="1281"/>
        <end position="1309"/>
    </location>
</feature>
<feature type="compositionally biased region" description="Basic and acidic residues" evidence="1">
    <location>
        <begin position="1160"/>
        <end position="1175"/>
    </location>
</feature>
<keyword evidence="3" id="KW-1185">Reference proteome</keyword>
<dbReference type="EMBL" id="BFEA01000371">
    <property type="protein sequence ID" value="GBG81332.1"/>
    <property type="molecule type" value="Genomic_DNA"/>
</dbReference>
<feature type="compositionally biased region" description="Basic and acidic residues" evidence="1">
    <location>
        <begin position="189"/>
        <end position="198"/>
    </location>
</feature>
<organism evidence="2 3">
    <name type="scientific">Chara braunii</name>
    <name type="common">Braun's stonewort</name>
    <dbReference type="NCBI Taxonomy" id="69332"/>
    <lineage>
        <taxon>Eukaryota</taxon>
        <taxon>Viridiplantae</taxon>
        <taxon>Streptophyta</taxon>
        <taxon>Charophyceae</taxon>
        <taxon>Charales</taxon>
        <taxon>Characeae</taxon>
        <taxon>Chara</taxon>
    </lineage>
</organism>
<feature type="compositionally biased region" description="Basic and acidic residues" evidence="1">
    <location>
        <begin position="934"/>
        <end position="948"/>
    </location>
</feature>
<feature type="compositionally biased region" description="Basic and acidic residues" evidence="1">
    <location>
        <begin position="1310"/>
        <end position="1324"/>
    </location>
</feature>
<proteinExistence type="predicted"/>
<feature type="compositionally biased region" description="Polar residues" evidence="1">
    <location>
        <begin position="805"/>
        <end position="815"/>
    </location>
</feature>
<feature type="region of interest" description="Disordered" evidence="1">
    <location>
        <begin position="774"/>
        <end position="867"/>
    </location>
</feature>
<dbReference type="Gramene" id="GBG81332">
    <property type="protein sequence ID" value="GBG81332"/>
    <property type="gene ID" value="CBR_g32006"/>
</dbReference>
<reference evidence="2 3" key="1">
    <citation type="journal article" date="2018" name="Cell">
        <title>The Chara Genome: Secondary Complexity and Implications for Plant Terrestrialization.</title>
        <authorList>
            <person name="Nishiyama T."/>
            <person name="Sakayama H."/>
            <person name="Vries J.D."/>
            <person name="Buschmann H."/>
            <person name="Saint-Marcoux D."/>
            <person name="Ullrich K.K."/>
            <person name="Haas F.B."/>
            <person name="Vanderstraeten L."/>
            <person name="Becker D."/>
            <person name="Lang D."/>
            <person name="Vosolsobe S."/>
            <person name="Rombauts S."/>
            <person name="Wilhelmsson P.K.I."/>
            <person name="Janitza P."/>
            <person name="Kern R."/>
            <person name="Heyl A."/>
            <person name="Rumpler F."/>
            <person name="Villalobos L.I.A.C."/>
            <person name="Clay J.M."/>
            <person name="Skokan R."/>
            <person name="Toyoda A."/>
            <person name="Suzuki Y."/>
            <person name="Kagoshima H."/>
            <person name="Schijlen E."/>
            <person name="Tajeshwar N."/>
            <person name="Catarino B."/>
            <person name="Hetherington A.J."/>
            <person name="Saltykova A."/>
            <person name="Bonnot C."/>
            <person name="Breuninger H."/>
            <person name="Symeonidi A."/>
            <person name="Radhakrishnan G.V."/>
            <person name="Van Nieuwerburgh F."/>
            <person name="Deforce D."/>
            <person name="Chang C."/>
            <person name="Karol K.G."/>
            <person name="Hedrich R."/>
            <person name="Ulvskov P."/>
            <person name="Glockner G."/>
            <person name="Delwiche C.F."/>
            <person name="Petrasek J."/>
            <person name="Van de Peer Y."/>
            <person name="Friml J."/>
            <person name="Beilby M."/>
            <person name="Dolan L."/>
            <person name="Kohara Y."/>
            <person name="Sugano S."/>
            <person name="Fujiyama A."/>
            <person name="Delaux P.-M."/>
            <person name="Quint M."/>
            <person name="TheiBen G."/>
            <person name="Hagemann M."/>
            <person name="Harholt J."/>
            <person name="Dunand C."/>
            <person name="Zachgo S."/>
            <person name="Langdale J."/>
            <person name="Maumus F."/>
            <person name="Straeten D.V.D."/>
            <person name="Gould S.B."/>
            <person name="Rensing S.A."/>
        </authorList>
    </citation>
    <scope>NUCLEOTIDE SEQUENCE [LARGE SCALE GENOMIC DNA]</scope>
    <source>
        <strain evidence="2 3">S276</strain>
    </source>
</reference>
<feature type="region of interest" description="Disordered" evidence="1">
    <location>
        <begin position="1276"/>
        <end position="1360"/>
    </location>
</feature>
<feature type="compositionally biased region" description="Polar residues" evidence="1">
    <location>
        <begin position="1225"/>
        <end position="1238"/>
    </location>
</feature>
<feature type="compositionally biased region" description="Basic and acidic residues" evidence="1">
    <location>
        <begin position="774"/>
        <end position="787"/>
    </location>
</feature>
<evidence type="ECO:0000256" key="1">
    <source>
        <dbReference type="SAM" id="MobiDB-lite"/>
    </source>
</evidence>
<gene>
    <name evidence="2" type="ORF">CBR_g32006</name>
</gene>
<feature type="compositionally biased region" description="Basic and acidic residues" evidence="1">
    <location>
        <begin position="1085"/>
        <end position="1098"/>
    </location>
</feature>
<feature type="region of interest" description="Disordered" evidence="1">
    <location>
        <begin position="177"/>
        <end position="207"/>
    </location>
</feature>
<evidence type="ECO:0000313" key="3">
    <source>
        <dbReference type="Proteomes" id="UP000265515"/>
    </source>
</evidence>
<dbReference type="Proteomes" id="UP000265515">
    <property type="component" value="Unassembled WGS sequence"/>
</dbReference>
<protein>
    <submittedName>
        <fullName evidence="2">Uncharacterized protein</fullName>
    </submittedName>
</protein>
<evidence type="ECO:0000313" key="2">
    <source>
        <dbReference type="EMBL" id="GBG81332.1"/>
    </source>
</evidence>
<feature type="compositionally biased region" description="Basic and acidic residues" evidence="1">
    <location>
        <begin position="1125"/>
        <end position="1139"/>
    </location>
</feature>
<feature type="region of interest" description="Disordered" evidence="1">
    <location>
        <begin position="929"/>
        <end position="948"/>
    </location>
</feature>
<comment type="caution">
    <text evidence="2">The sequence shown here is derived from an EMBL/GenBank/DDBJ whole genome shotgun (WGS) entry which is preliminary data.</text>
</comment>
<feature type="region of interest" description="Disordered" evidence="1">
    <location>
        <begin position="1221"/>
        <end position="1259"/>
    </location>
</feature>
<accession>A0A388LGL9</accession>
<name>A0A388LGL9_CHABU</name>